<dbReference type="Gene3D" id="1.10.1220.10">
    <property type="entry name" value="Met repressor-like"/>
    <property type="match status" value="1"/>
</dbReference>
<gene>
    <name evidence="1" type="ORF">DM819_06800</name>
</gene>
<dbReference type="Proteomes" id="UP000704738">
    <property type="component" value="Unassembled WGS sequence"/>
</dbReference>
<dbReference type="InterPro" id="IPR013321">
    <property type="entry name" value="Arc_rbn_hlx_hlx"/>
</dbReference>
<proteinExistence type="predicted"/>
<protein>
    <submittedName>
        <fullName evidence="1">Uncharacterized protein</fullName>
    </submittedName>
</protein>
<dbReference type="InterPro" id="IPR007337">
    <property type="entry name" value="RelB/DinJ"/>
</dbReference>
<organism evidence="1 2">
    <name type="scientific">Pseudomonas hunanensis</name>
    <dbReference type="NCBI Taxonomy" id="1247546"/>
    <lineage>
        <taxon>Bacteria</taxon>
        <taxon>Pseudomonadati</taxon>
        <taxon>Pseudomonadota</taxon>
        <taxon>Gammaproteobacteria</taxon>
        <taxon>Pseudomonadales</taxon>
        <taxon>Pseudomonadaceae</taxon>
        <taxon>Pseudomonas</taxon>
    </lineage>
</organism>
<dbReference type="RefSeq" id="WP_179052620.1">
    <property type="nucleotide sequence ID" value="NZ_QJRE01000096.1"/>
</dbReference>
<reference evidence="1 2" key="1">
    <citation type="submission" date="2018-06" db="EMBL/GenBank/DDBJ databases">
        <title>Bacteria isolated from soil of Wuhan.</title>
        <authorList>
            <person name="Xiang W."/>
            <person name="Huang C."/>
        </authorList>
    </citation>
    <scope>NUCLEOTIDE SEQUENCE [LARGE SCALE GENOMIC DNA]</scope>
    <source>
        <strain evidence="2">xwS4</strain>
    </source>
</reference>
<dbReference type="AlphaFoldDB" id="A0ABD6MYF4"/>
<sequence length="315" mass="35602">MAQINARVADEDKEKAEQILKAHGLSVSGYFASVIEYIADTGAVPFEIKQKPKLVNFDEVYAEAVEKFSDLYNGLASMRNAVQPGIDDQMERCRPLCHDHSLALSFLRENERYVYGAPCQVEKVEIGDGSLRDFSLSREKFPVVKARLAEAISCLNFNNRPLESGDLQQMESALTDAEAELQALRNLVPSERSSESRVAFFVIAAMDTVQAARALTEGPYDLFMFTHWFSRVDAGCREVQSCCKRVGQSKWDLQIQHVVNQIAKVRTEIDRWNQQRLEYASKNNLKWLSFHGDAIDVADEMVRTLQRNAVRGGSR</sequence>
<dbReference type="EMBL" id="QJRE01000096">
    <property type="protein sequence ID" value="NWL45583.1"/>
    <property type="molecule type" value="Genomic_DNA"/>
</dbReference>
<name>A0ABD6MYF4_9PSED</name>
<comment type="caution">
    <text evidence="1">The sequence shown here is derived from an EMBL/GenBank/DDBJ whole genome shotgun (WGS) entry which is preliminary data.</text>
</comment>
<evidence type="ECO:0000313" key="2">
    <source>
        <dbReference type="Proteomes" id="UP000704738"/>
    </source>
</evidence>
<evidence type="ECO:0000313" key="1">
    <source>
        <dbReference type="EMBL" id="NWL45583.1"/>
    </source>
</evidence>
<accession>A0ABD6MYF4</accession>
<dbReference type="Pfam" id="PF04221">
    <property type="entry name" value="RelB"/>
    <property type="match status" value="1"/>
</dbReference>